<dbReference type="EMBL" id="VOHW01000001">
    <property type="protein sequence ID" value="TWV64132.1"/>
    <property type="molecule type" value="Genomic_DNA"/>
</dbReference>
<dbReference type="InterPro" id="IPR000683">
    <property type="entry name" value="Gfo/Idh/MocA-like_OxRdtase_N"/>
</dbReference>
<evidence type="ECO:0000313" key="10">
    <source>
        <dbReference type="Proteomes" id="UP000195950"/>
    </source>
</evidence>
<dbReference type="Pfam" id="PF01408">
    <property type="entry name" value="GFO_IDH_MocA"/>
    <property type="match status" value="1"/>
</dbReference>
<dbReference type="Gene3D" id="3.40.50.720">
    <property type="entry name" value="NAD(P)-binding Rossmann-like Domain"/>
    <property type="match status" value="1"/>
</dbReference>
<dbReference type="SUPFAM" id="SSF55347">
    <property type="entry name" value="Glyceraldehyde-3-phosphate dehydrogenase-like, C-terminal domain"/>
    <property type="match status" value="1"/>
</dbReference>
<dbReference type="EMBL" id="NFJX01000008">
    <property type="protein sequence ID" value="OUP18930.1"/>
    <property type="molecule type" value="Genomic_DNA"/>
</dbReference>
<dbReference type="RefSeq" id="WP_005862575.1">
    <property type="nucleotide sequence ID" value="NZ_CAJSZN010000001.1"/>
</dbReference>
<sequence length="367" mass="41557">MNIHKITRYLLMLCTFTFLTLTAKGQDGEPLRLAVAGVSHGHLWEVISRLDRGDFKIVGVAEKDDYLREHNGLRDKLDPNLFYADLGEMLDKTHPEAVIVYEPIYDHLRVVEACAPRGIHVMVEKPLAVNNEHATRMASLAREKNILLLTNYETTWYNTNHEAFRLIDSGAIGKIDRINVYDGHQGPFEINCGKEFTDWLTDPVLNGGGAVIDFGCYGANLATRLMKDEKPLSVYAVLRQNKPNLYPKVDDDATIIVEYPSATVQIMGSWCWPMGRKDMHIYGDKGYIYQDTPKEMRIYTNGKERQEIAPSLNAPYNDSFYFLKAAVRKEIDVPPTDLSSLENNLMVVRILDAAIQSAKSKAVIQLF</sequence>
<keyword evidence="1" id="KW-0732">Signal</keyword>
<dbReference type="Proteomes" id="UP000195950">
    <property type="component" value="Unassembled WGS sequence"/>
</dbReference>
<dbReference type="Proteomes" id="UP000095591">
    <property type="component" value="Unassembled WGS sequence"/>
</dbReference>
<evidence type="ECO:0000313" key="11">
    <source>
        <dbReference type="Proteomes" id="UP000315827"/>
    </source>
</evidence>
<feature type="domain" description="Gfo/Idh/MocA-like oxidoreductase N-terminal" evidence="2">
    <location>
        <begin position="54"/>
        <end position="151"/>
    </location>
</feature>
<dbReference type="InterPro" id="IPR036291">
    <property type="entry name" value="NAD(P)-bd_dom_sf"/>
</dbReference>
<reference evidence="8 11" key="4">
    <citation type="submission" date="2019-07" db="EMBL/GenBank/DDBJ databases">
        <title>Genome sequencing of Parabacteroides distasonis iSURF_7.</title>
        <authorList>
            <person name="Degefu H.N."/>
            <person name="Ruoff K.L."/>
            <person name="Price C.E."/>
            <person name="Valls R.A."/>
            <person name="O'Toole G.A."/>
        </authorList>
    </citation>
    <scope>NUCLEOTIDE SEQUENCE [LARGE SCALE GENOMIC DNA]</scope>
    <source>
        <strain evidence="8 11">CFPLTA003_1B</strain>
    </source>
</reference>
<reference evidence="10" key="2">
    <citation type="submission" date="2017-04" db="EMBL/GenBank/DDBJ databases">
        <title>Function of individual gut microbiota members based on whole genome sequencing of pure cultures obtained from chicken caecum.</title>
        <authorList>
            <person name="Medvecky M."/>
            <person name="Cejkova D."/>
            <person name="Polansky O."/>
            <person name="Karasova D."/>
            <person name="Kubasova T."/>
            <person name="Cizek A."/>
            <person name="Rychlik I."/>
        </authorList>
    </citation>
    <scope>NUCLEOTIDE SEQUENCE [LARGE SCALE GENOMIC DNA]</scope>
    <source>
        <strain evidence="10">An199</strain>
    </source>
</reference>
<dbReference type="EMBL" id="CYXP01000001">
    <property type="protein sequence ID" value="CUM75063.1"/>
    <property type="molecule type" value="Genomic_DNA"/>
</dbReference>
<reference evidence="7 12" key="5">
    <citation type="submission" date="2020-04" db="EMBL/GenBank/DDBJ databases">
        <title>Complete Genomes and Methylome analysis of CBBP consortium that reverse antibiotic-induced susceptibility to vancomycin-resistant Enterococcus faecium infection.</title>
        <authorList>
            <person name="Fomenkov A."/>
            <person name="Zhang Z."/>
            <person name="Pamer E."/>
            <person name="Roberts R.J."/>
        </authorList>
    </citation>
    <scope>NUCLEOTIDE SEQUENCE [LARGE SCALE GENOMIC DNA]</scope>
    <source>
        <strain evidence="12">CBBP</strain>
        <strain evidence="7">CBBP-1</strain>
    </source>
</reference>
<dbReference type="GO" id="GO:0047061">
    <property type="term" value="F:glucose-fructose oxidoreductase activity"/>
    <property type="evidence" value="ECO:0007669"/>
    <property type="project" value="UniProtKB-EC"/>
</dbReference>
<dbReference type="SUPFAM" id="SSF51735">
    <property type="entry name" value="NAD(P)-binding Rossmann-fold domains"/>
    <property type="match status" value="1"/>
</dbReference>
<feature type="signal peptide" evidence="1">
    <location>
        <begin position="1"/>
        <end position="25"/>
    </location>
</feature>
<dbReference type="Pfam" id="PF22725">
    <property type="entry name" value="GFO_IDH_MocA_C3"/>
    <property type="match status" value="1"/>
</dbReference>
<evidence type="ECO:0000313" key="4">
    <source>
        <dbReference type="EMBL" id="CUM75063.1"/>
    </source>
</evidence>
<dbReference type="Gene3D" id="3.30.360.10">
    <property type="entry name" value="Dihydrodipicolinate Reductase, domain 2"/>
    <property type="match status" value="1"/>
</dbReference>
<dbReference type="Proteomes" id="UP000315827">
    <property type="component" value="Unassembled WGS sequence"/>
</dbReference>
<evidence type="ECO:0000313" key="8">
    <source>
        <dbReference type="EMBL" id="TWV64132.1"/>
    </source>
</evidence>
<evidence type="ECO:0000313" key="5">
    <source>
        <dbReference type="EMBL" id="MCB6518721.1"/>
    </source>
</evidence>
<keyword evidence="4" id="KW-0560">Oxidoreductase</keyword>
<dbReference type="InterPro" id="IPR055170">
    <property type="entry name" value="GFO_IDH_MocA-like_dom"/>
</dbReference>
<protein>
    <submittedName>
        <fullName evidence="5 6">Oxidoreductase</fullName>
    </submittedName>
    <submittedName>
        <fullName evidence="4">Glucose--fructose oxidoreductase</fullName>
        <ecNumber evidence="4">1.1.99.28</ecNumber>
    </submittedName>
</protein>
<dbReference type="InterPro" id="IPR051450">
    <property type="entry name" value="Gfo/Idh/MocA_Oxidoreductases"/>
</dbReference>
<feature type="chain" id="PRO_5014250181" evidence="1">
    <location>
        <begin position="26"/>
        <end position="367"/>
    </location>
</feature>
<evidence type="ECO:0000313" key="6">
    <source>
        <dbReference type="EMBL" id="OUP18930.1"/>
    </source>
</evidence>
<evidence type="ECO:0000259" key="3">
    <source>
        <dbReference type="Pfam" id="PF22725"/>
    </source>
</evidence>
<dbReference type="EMBL" id="CP051672">
    <property type="protein sequence ID" value="QJE27758.1"/>
    <property type="molecule type" value="Genomic_DNA"/>
</dbReference>
<reference evidence="6" key="3">
    <citation type="journal article" date="2018" name="BMC Genomics">
        <title>Whole genome sequencing and function prediction of 133 gut anaerobes isolated from chicken caecum in pure cultures.</title>
        <authorList>
            <person name="Medvecky M."/>
            <person name="Cejkova D."/>
            <person name="Polansky O."/>
            <person name="Karasova D."/>
            <person name="Kubasova T."/>
            <person name="Cizek A."/>
            <person name="Rychlik I."/>
        </authorList>
    </citation>
    <scope>NUCLEOTIDE SEQUENCE</scope>
    <source>
        <strain evidence="6">An199</strain>
    </source>
</reference>
<dbReference type="Proteomes" id="UP000501982">
    <property type="component" value="Chromosome"/>
</dbReference>
<gene>
    <name evidence="4" type="primary">gfo_1</name>
    <name evidence="6" type="ORF">B5F32_10960</name>
    <name evidence="4" type="ORF">ERS852429_00377</name>
    <name evidence="8" type="ORF">FSA05_00510</name>
    <name evidence="7" type="ORF">HHO38_05170</name>
    <name evidence="5" type="ORF">LI194_13040</name>
</gene>
<dbReference type="PANTHER" id="PTHR43377">
    <property type="entry name" value="BILIVERDIN REDUCTASE A"/>
    <property type="match status" value="1"/>
</dbReference>
<dbReference type="EMBL" id="JAJCNI010000015">
    <property type="protein sequence ID" value="MCB6518721.1"/>
    <property type="molecule type" value="Genomic_DNA"/>
</dbReference>
<accession>A0A173RAY4</accession>
<reference evidence="4 9" key="1">
    <citation type="submission" date="2015-09" db="EMBL/GenBank/DDBJ databases">
        <authorList>
            <consortium name="Pathogen Informatics"/>
        </authorList>
    </citation>
    <scope>NUCLEOTIDE SEQUENCE [LARGE SCALE GENOMIC DNA]</scope>
    <source>
        <strain evidence="4 9">2789STDY5608872</strain>
    </source>
</reference>
<dbReference type="AlphaFoldDB" id="A0A173RAY4"/>
<reference evidence="5" key="6">
    <citation type="submission" date="2021-10" db="EMBL/GenBank/DDBJ databases">
        <title>Collection of gut derived symbiotic bacterial strains cultured from healthy donors.</title>
        <authorList>
            <person name="Lin H."/>
            <person name="Littmann E."/>
            <person name="Kohout C."/>
            <person name="Pamer E.G."/>
        </authorList>
    </citation>
    <scope>NUCLEOTIDE SEQUENCE</scope>
    <source>
        <strain evidence="5">DFI.2.94</strain>
    </source>
</reference>
<dbReference type="EC" id="1.1.99.28" evidence="4"/>
<dbReference type="Proteomes" id="UP001198806">
    <property type="component" value="Unassembled WGS sequence"/>
</dbReference>
<evidence type="ECO:0000313" key="9">
    <source>
        <dbReference type="Proteomes" id="UP000095591"/>
    </source>
</evidence>
<evidence type="ECO:0000259" key="2">
    <source>
        <dbReference type="Pfam" id="PF01408"/>
    </source>
</evidence>
<dbReference type="GO" id="GO:0000166">
    <property type="term" value="F:nucleotide binding"/>
    <property type="evidence" value="ECO:0007669"/>
    <property type="project" value="InterPro"/>
</dbReference>
<proteinExistence type="predicted"/>
<evidence type="ECO:0000256" key="1">
    <source>
        <dbReference type="SAM" id="SignalP"/>
    </source>
</evidence>
<evidence type="ECO:0000313" key="7">
    <source>
        <dbReference type="EMBL" id="QJE27758.1"/>
    </source>
</evidence>
<name>A0A173RAY4_PARDI</name>
<evidence type="ECO:0000313" key="12">
    <source>
        <dbReference type="Proteomes" id="UP000501982"/>
    </source>
</evidence>
<feature type="domain" description="GFO/IDH/MocA-like oxidoreductase" evidence="3">
    <location>
        <begin position="163"/>
        <end position="288"/>
    </location>
</feature>
<dbReference type="PANTHER" id="PTHR43377:SF1">
    <property type="entry name" value="BILIVERDIN REDUCTASE A"/>
    <property type="match status" value="1"/>
</dbReference>
<organism evidence="4 9">
    <name type="scientific">Parabacteroides distasonis</name>
    <dbReference type="NCBI Taxonomy" id="823"/>
    <lineage>
        <taxon>Bacteria</taxon>
        <taxon>Pseudomonadati</taxon>
        <taxon>Bacteroidota</taxon>
        <taxon>Bacteroidia</taxon>
        <taxon>Bacteroidales</taxon>
        <taxon>Tannerellaceae</taxon>
        <taxon>Parabacteroides</taxon>
    </lineage>
</organism>